<sequence>MLYKCIIIDDEPLARELLEGYVQQVPFLQLEQVFPSAIEASLTIHSQTIDLIFLDIEMPRLSGLDFLRNLKQPPAIIFTTAYAEYALNAFNLNVVDYLLKPIEFNRFFQAVNKVIKSVPQTITPPEPHQATLETTKEDEAYFFIKTDQKIVKVLTQDILFIEGLQKYVKIHLPNEILISLTSLSHLLEKLPSDSFTRIHRSYIINIAHIDSIQGNTITIQKHHLPLSQGNRSAFYDLIASKRLDG</sequence>
<dbReference type="InterPro" id="IPR011006">
    <property type="entry name" value="CheY-like_superfamily"/>
</dbReference>
<dbReference type="InterPro" id="IPR007492">
    <property type="entry name" value="LytTR_DNA-bd_dom"/>
</dbReference>
<gene>
    <name evidence="4" type="ORF">M23134_02275</name>
</gene>
<dbReference type="PROSITE" id="PS50110">
    <property type="entry name" value="RESPONSE_REGULATORY"/>
    <property type="match status" value="1"/>
</dbReference>
<evidence type="ECO:0000259" key="3">
    <source>
        <dbReference type="PROSITE" id="PS50930"/>
    </source>
</evidence>
<dbReference type="Gene3D" id="2.40.50.1020">
    <property type="entry name" value="LytTr DNA-binding domain"/>
    <property type="match status" value="1"/>
</dbReference>
<dbReference type="RefSeq" id="WP_002696643.1">
    <property type="nucleotide sequence ID" value="NZ_AAWS01000012.1"/>
</dbReference>
<protein>
    <submittedName>
        <fullName evidence="4">Two-component system response regulator protein</fullName>
    </submittedName>
</protein>
<dbReference type="GO" id="GO:0003677">
    <property type="term" value="F:DNA binding"/>
    <property type="evidence" value="ECO:0007669"/>
    <property type="project" value="InterPro"/>
</dbReference>
<evidence type="ECO:0000313" key="5">
    <source>
        <dbReference type="Proteomes" id="UP000004095"/>
    </source>
</evidence>
<dbReference type="PANTHER" id="PTHR37299:SF1">
    <property type="entry name" value="STAGE 0 SPORULATION PROTEIN A HOMOLOG"/>
    <property type="match status" value="1"/>
</dbReference>
<dbReference type="SUPFAM" id="SSF52172">
    <property type="entry name" value="CheY-like"/>
    <property type="match status" value="1"/>
</dbReference>
<dbReference type="Pfam" id="PF00072">
    <property type="entry name" value="Response_reg"/>
    <property type="match status" value="1"/>
</dbReference>
<evidence type="ECO:0000256" key="1">
    <source>
        <dbReference type="PROSITE-ProRule" id="PRU00169"/>
    </source>
</evidence>
<dbReference type="SMART" id="SM00448">
    <property type="entry name" value="REC"/>
    <property type="match status" value="1"/>
</dbReference>
<dbReference type="GO" id="GO:0000156">
    <property type="term" value="F:phosphorelay response regulator activity"/>
    <property type="evidence" value="ECO:0007669"/>
    <property type="project" value="InterPro"/>
</dbReference>
<dbReference type="InterPro" id="IPR001789">
    <property type="entry name" value="Sig_transdc_resp-reg_receiver"/>
</dbReference>
<evidence type="ECO:0000259" key="2">
    <source>
        <dbReference type="PROSITE" id="PS50110"/>
    </source>
</evidence>
<feature type="domain" description="HTH LytTR-type" evidence="3">
    <location>
        <begin position="142"/>
        <end position="213"/>
    </location>
</feature>
<dbReference type="EMBL" id="AAWS01000012">
    <property type="protein sequence ID" value="EAY29084.1"/>
    <property type="molecule type" value="Genomic_DNA"/>
</dbReference>
<accession>A1ZK58</accession>
<dbReference type="Gene3D" id="3.40.50.2300">
    <property type="match status" value="1"/>
</dbReference>
<evidence type="ECO:0000313" key="4">
    <source>
        <dbReference type="EMBL" id="EAY29084.1"/>
    </source>
</evidence>
<dbReference type="OrthoDB" id="1646880at2"/>
<keyword evidence="1" id="KW-0597">Phosphoprotein</keyword>
<keyword evidence="5" id="KW-1185">Reference proteome</keyword>
<name>A1ZK58_MICM2</name>
<feature type="domain" description="Response regulatory" evidence="2">
    <location>
        <begin position="4"/>
        <end position="115"/>
    </location>
</feature>
<dbReference type="Pfam" id="PF04397">
    <property type="entry name" value="LytTR"/>
    <property type="match status" value="1"/>
</dbReference>
<feature type="modified residue" description="4-aspartylphosphate" evidence="1">
    <location>
        <position position="55"/>
    </location>
</feature>
<dbReference type="eggNOG" id="COG3279">
    <property type="taxonomic scope" value="Bacteria"/>
</dbReference>
<proteinExistence type="predicted"/>
<dbReference type="AlphaFoldDB" id="A1ZK58"/>
<dbReference type="PROSITE" id="PS50930">
    <property type="entry name" value="HTH_LYTTR"/>
    <property type="match status" value="1"/>
</dbReference>
<dbReference type="InterPro" id="IPR046947">
    <property type="entry name" value="LytR-like"/>
</dbReference>
<dbReference type="SMART" id="SM00850">
    <property type="entry name" value="LytTR"/>
    <property type="match status" value="1"/>
</dbReference>
<comment type="caution">
    <text evidence="4">The sequence shown here is derived from an EMBL/GenBank/DDBJ whole genome shotgun (WGS) entry which is preliminary data.</text>
</comment>
<reference evidence="4 5" key="1">
    <citation type="submission" date="2007-01" db="EMBL/GenBank/DDBJ databases">
        <authorList>
            <person name="Haygood M."/>
            <person name="Podell S."/>
            <person name="Anderson C."/>
            <person name="Hopkinson B."/>
            <person name="Roe K."/>
            <person name="Barbeau K."/>
            <person name="Gaasterland T."/>
            <person name="Ferriera S."/>
            <person name="Johnson J."/>
            <person name="Kravitz S."/>
            <person name="Beeson K."/>
            <person name="Sutton G."/>
            <person name="Rogers Y.-H."/>
            <person name="Friedman R."/>
            <person name="Frazier M."/>
            <person name="Venter J.C."/>
        </authorList>
    </citation>
    <scope>NUCLEOTIDE SEQUENCE [LARGE SCALE GENOMIC DNA]</scope>
    <source>
        <strain evidence="4 5">ATCC 23134</strain>
    </source>
</reference>
<dbReference type="PANTHER" id="PTHR37299">
    <property type="entry name" value="TRANSCRIPTIONAL REGULATOR-RELATED"/>
    <property type="match status" value="1"/>
</dbReference>
<dbReference type="Proteomes" id="UP000004095">
    <property type="component" value="Unassembled WGS sequence"/>
</dbReference>
<organism evidence="4 5">
    <name type="scientific">Microscilla marina ATCC 23134</name>
    <dbReference type="NCBI Taxonomy" id="313606"/>
    <lineage>
        <taxon>Bacteria</taxon>
        <taxon>Pseudomonadati</taxon>
        <taxon>Bacteroidota</taxon>
        <taxon>Cytophagia</taxon>
        <taxon>Cytophagales</taxon>
        <taxon>Microscillaceae</taxon>
        <taxon>Microscilla</taxon>
    </lineage>
</organism>